<evidence type="ECO:0000313" key="2">
    <source>
        <dbReference type="EMBL" id="CAE0556835.1"/>
    </source>
</evidence>
<organism evidence="2">
    <name type="scientific">Emiliania huxleyi</name>
    <name type="common">Coccolithophore</name>
    <name type="synonym">Pontosphaera huxleyi</name>
    <dbReference type="NCBI Taxonomy" id="2903"/>
    <lineage>
        <taxon>Eukaryota</taxon>
        <taxon>Haptista</taxon>
        <taxon>Haptophyta</taxon>
        <taxon>Prymnesiophyceae</taxon>
        <taxon>Isochrysidales</taxon>
        <taxon>Noelaerhabdaceae</taxon>
        <taxon>Emiliania</taxon>
    </lineage>
</organism>
<reference evidence="2" key="1">
    <citation type="submission" date="2021-01" db="EMBL/GenBank/DDBJ databases">
        <authorList>
            <person name="Corre E."/>
            <person name="Pelletier E."/>
            <person name="Niang G."/>
            <person name="Scheremetjew M."/>
            <person name="Finn R."/>
            <person name="Kale V."/>
            <person name="Holt S."/>
            <person name="Cochrane G."/>
            <person name="Meng A."/>
            <person name="Brown T."/>
            <person name="Cohen L."/>
        </authorList>
    </citation>
    <scope>NUCLEOTIDE SEQUENCE</scope>
    <source>
        <strain evidence="2">379</strain>
    </source>
</reference>
<proteinExistence type="predicted"/>
<dbReference type="EMBL" id="HBIR01028520">
    <property type="protein sequence ID" value="CAE0556835.1"/>
    <property type="molecule type" value="Transcribed_RNA"/>
</dbReference>
<accession>A0A7S3WI42</accession>
<sequence length="290" mass="31075">VSTHMSSSSSQFTASSQGLVCSRLALPFNVDGPSTVEWSWSSADPVEFTVTFLPLPGQRYSLGEHVGTAWTDRAVPIAMAQPADPDQPQPEPEPLVLTSMSGSDDKGIAEVEGSGEVTISWHCPASSSMLSGLFGSADPDTEIKYALTVGATAAVHARVEDERRRAAAEKAAREAKVAALRAEAAACEKDAAASAEDVKLHQAGIDELAPKLDQVEAAFAEQQDRVEKELAKLEEMHAPLEELKAKLSVLETSRNEAETLRREHLDSKQRLIDDLQRLATAPLTPVRAAP</sequence>
<feature type="non-terminal residue" evidence="2">
    <location>
        <position position="1"/>
    </location>
</feature>
<keyword evidence="1" id="KW-0175">Coiled coil</keyword>
<protein>
    <submittedName>
        <fullName evidence="2">Uncharacterized protein</fullName>
    </submittedName>
</protein>
<dbReference type="AlphaFoldDB" id="A0A7S3WI42"/>
<feature type="coiled-coil region" evidence="1">
    <location>
        <begin position="212"/>
        <end position="270"/>
    </location>
</feature>
<name>A0A7S3WI42_EMIHU</name>
<gene>
    <name evidence="2" type="ORF">EHUX00137_LOCUS22040</name>
</gene>
<evidence type="ECO:0000256" key="1">
    <source>
        <dbReference type="SAM" id="Coils"/>
    </source>
</evidence>